<evidence type="ECO:0000256" key="10">
    <source>
        <dbReference type="ARBA" id="ARBA00023180"/>
    </source>
</evidence>
<dbReference type="EMBL" id="CALNXK010000017">
    <property type="protein sequence ID" value="CAH3105168.1"/>
    <property type="molecule type" value="Genomic_DNA"/>
</dbReference>
<evidence type="ECO:0000256" key="14">
    <source>
        <dbReference type="SAM" id="Phobius"/>
    </source>
</evidence>
<dbReference type="Pfam" id="PF01437">
    <property type="entry name" value="PSI"/>
    <property type="match status" value="1"/>
</dbReference>
<reference evidence="19 20" key="1">
    <citation type="submission" date="2022-05" db="EMBL/GenBank/DDBJ databases">
        <authorList>
            <consortium name="Genoscope - CEA"/>
            <person name="William W."/>
        </authorList>
    </citation>
    <scope>NUCLEOTIDE SEQUENCE [LARGE SCALE GENOMIC DNA]</scope>
</reference>
<evidence type="ECO:0000256" key="9">
    <source>
        <dbReference type="ARBA" id="ARBA00023157"/>
    </source>
</evidence>
<dbReference type="CDD" id="cd00054">
    <property type="entry name" value="EGF_CA"/>
    <property type="match status" value="1"/>
</dbReference>
<dbReference type="Gene3D" id="2.60.120.290">
    <property type="entry name" value="Spermadhesin, CUB domain"/>
    <property type="match status" value="2"/>
</dbReference>
<proteinExistence type="predicted"/>
<dbReference type="SMART" id="SM00181">
    <property type="entry name" value="EGF"/>
    <property type="match status" value="10"/>
</dbReference>
<keyword evidence="20" id="KW-1185">Reference proteome</keyword>
<feature type="domain" description="CUB" evidence="16">
    <location>
        <begin position="1219"/>
        <end position="1364"/>
    </location>
</feature>
<dbReference type="PROSITE" id="PS01187">
    <property type="entry name" value="EGF_CA"/>
    <property type="match status" value="1"/>
</dbReference>
<dbReference type="InterPro" id="IPR000152">
    <property type="entry name" value="EGF-type_Asp/Asn_hydroxyl_site"/>
</dbReference>
<comment type="caution">
    <text evidence="19">The sequence shown here is derived from an EMBL/GenBank/DDBJ whole genome shotgun (WGS) entry which is preliminary data.</text>
</comment>
<comment type="subcellular location">
    <subcellularLocation>
        <location evidence="1">Membrane</location>
        <topology evidence="1">Single-pass membrane protein</topology>
    </subcellularLocation>
</comment>
<dbReference type="Pfam" id="PF24973">
    <property type="entry name" value="EGF_LMN_ATRN"/>
    <property type="match status" value="3"/>
</dbReference>
<protein>
    <recommendedName>
        <fullName evidence="21">Multiple epidermal growth factor-like domains protein 8</fullName>
    </recommendedName>
</protein>
<comment type="caution">
    <text evidence="12">Lacks conserved residue(s) required for the propagation of feature annotation.</text>
</comment>
<feature type="disulfide bond" evidence="12">
    <location>
        <begin position="1387"/>
        <end position="1396"/>
    </location>
</feature>
<dbReference type="SMART" id="SM00423">
    <property type="entry name" value="PSI"/>
    <property type="match status" value="9"/>
</dbReference>
<evidence type="ECO:0000256" key="5">
    <source>
        <dbReference type="ARBA" id="ARBA00022729"/>
    </source>
</evidence>
<dbReference type="PROSITE" id="PS01180">
    <property type="entry name" value="CUB"/>
    <property type="match status" value="2"/>
</dbReference>
<dbReference type="InterPro" id="IPR051568">
    <property type="entry name" value="LZTR1/Attractin"/>
</dbReference>
<evidence type="ECO:0000259" key="16">
    <source>
        <dbReference type="PROSITE" id="PS01180"/>
    </source>
</evidence>
<feature type="domain" description="EGF-like" evidence="17">
    <location>
        <begin position="1362"/>
        <end position="1397"/>
    </location>
</feature>
<dbReference type="PROSITE" id="PS01186">
    <property type="entry name" value="EGF_2"/>
    <property type="match status" value="3"/>
</dbReference>
<dbReference type="SMART" id="SM00179">
    <property type="entry name" value="EGF_CA"/>
    <property type="match status" value="2"/>
</dbReference>
<dbReference type="Proteomes" id="UP001159405">
    <property type="component" value="Unassembled WGS sequence"/>
</dbReference>
<dbReference type="PROSITE" id="PS50026">
    <property type="entry name" value="EGF_3"/>
    <property type="match status" value="3"/>
</dbReference>
<dbReference type="InterPro" id="IPR016201">
    <property type="entry name" value="PSI"/>
</dbReference>
<evidence type="ECO:0000256" key="8">
    <source>
        <dbReference type="ARBA" id="ARBA00023136"/>
    </source>
</evidence>
<keyword evidence="11 13" id="KW-0424">Laminin EGF-like domain</keyword>
<keyword evidence="6" id="KW-0677">Repeat</keyword>
<keyword evidence="5 15" id="KW-0732">Signal</keyword>
<dbReference type="InterPro" id="IPR002049">
    <property type="entry name" value="LE_dom"/>
</dbReference>
<dbReference type="SUPFAM" id="SSF117281">
    <property type="entry name" value="Kelch motif"/>
    <property type="match status" value="3"/>
</dbReference>
<dbReference type="PRINTS" id="PR00011">
    <property type="entry name" value="EGFLAMININ"/>
</dbReference>
<name>A0ABN8NGF4_9CNID</name>
<dbReference type="InterPro" id="IPR035914">
    <property type="entry name" value="Sperma_CUB_dom_sf"/>
</dbReference>
<feature type="transmembrane region" description="Helical" evidence="14">
    <location>
        <begin position="2564"/>
        <end position="2586"/>
    </location>
</feature>
<dbReference type="InterPro" id="IPR001881">
    <property type="entry name" value="EGF-like_Ca-bd_dom"/>
</dbReference>
<keyword evidence="9 12" id="KW-1015">Disulfide bond</keyword>
<keyword evidence="10" id="KW-0325">Glycoprotein</keyword>
<evidence type="ECO:0000256" key="6">
    <source>
        <dbReference type="ARBA" id="ARBA00022737"/>
    </source>
</evidence>
<evidence type="ECO:0000256" key="3">
    <source>
        <dbReference type="ARBA" id="ARBA00022536"/>
    </source>
</evidence>
<gene>
    <name evidence="19" type="ORF">PLOB_00012697</name>
</gene>
<dbReference type="CDD" id="cd00055">
    <property type="entry name" value="EGF_Lam"/>
    <property type="match status" value="4"/>
</dbReference>
<evidence type="ECO:0000313" key="20">
    <source>
        <dbReference type="Proteomes" id="UP001159405"/>
    </source>
</evidence>
<feature type="domain" description="Laminin EGF-like" evidence="18">
    <location>
        <begin position="1120"/>
        <end position="1166"/>
    </location>
</feature>
<feature type="domain" description="EGF-like" evidence="17">
    <location>
        <begin position="163"/>
        <end position="199"/>
    </location>
</feature>
<feature type="domain" description="EGF-like" evidence="17">
    <location>
        <begin position="1045"/>
        <end position="1086"/>
    </location>
</feature>
<evidence type="ECO:0000256" key="12">
    <source>
        <dbReference type="PROSITE-ProRule" id="PRU00076"/>
    </source>
</evidence>
<evidence type="ECO:0008006" key="21">
    <source>
        <dbReference type="Google" id="ProtNLM"/>
    </source>
</evidence>
<dbReference type="PROSITE" id="PS00010">
    <property type="entry name" value="ASX_HYDROXYL"/>
    <property type="match status" value="2"/>
</dbReference>
<evidence type="ECO:0000256" key="11">
    <source>
        <dbReference type="ARBA" id="ARBA00023292"/>
    </source>
</evidence>
<accession>A0ABN8NGF4</accession>
<feature type="chain" id="PRO_5045706903" description="Multiple epidermal growth factor-like domains protein 8" evidence="15">
    <location>
        <begin position="24"/>
        <end position="2723"/>
    </location>
</feature>
<evidence type="ECO:0000259" key="17">
    <source>
        <dbReference type="PROSITE" id="PS50026"/>
    </source>
</evidence>
<dbReference type="InterPro" id="IPR018097">
    <property type="entry name" value="EGF_Ca-bd_CS"/>
</dbReference>
<dbReference type="InterPro" id="IPR002165">
    <property type="entry name" value="Plexin_repeat"/>
</dbReference>
<keyword evidence="7 14" id="KW-1133">Transmembrane helix</keyword>
<dbReference type="PANTHER" id="PTHR46376">
    <property type="entry name" value="LEUCINE-ZIPPER-LIKE TRANSCRIPTIONAL REGULATOR 1"/>
    <property type="match status" value="1"/>
</dbReference>
<organism evidence="19 20">
    <name type="scientific">Porites lobata</name>
    <dbReference type="NCBI Taxonomy" id="104759"/>
    <lineage>
        <taxon>Eukaryota</taxon>
        <taxon>Metazoa</taxon>
        <taxon>Cnidaria</taxon>
        <taxon>Anthozoa</taxon>
        <taxon>Hexacorallia</taxon>
        <taxon>Scleractinia</taxon>
        <taxon>Fungiina</taxon>
        <taxon>Poritidae</taxon>
        <taxon>Porites</taxon>
    </lineage>
</organism>
<evidence type="ECO:0000256" key="7">
    <source>
        <dbReference type="ARBA" id="ARBA00022989"/>
    </source>
</evidence>
<keyword evidence="3 12" id="KW-0245">EGF-like domain</keyword>
<keyword evidence="8 14" id="KW-0472">Membrane</keyword>
<feature type="disulfide bond" evidence="13">
    <location>
        <begin position="1138"/>
        <end position="1147"/>
    </location>
</feature>
<evidence type="ECO:0000256" key="2">
    <source>
        <dbReference type="ARBA" id="ARBA00022441"/>
    </source>
</evidence>
<dbReference type="Pfam" id="PF24981">
    <property type="entry name" value="Beta-prop_ATRN-LZTR1"/>
    <property type="match status" value="2"/>
</dbReference>
<dbReference type="CDD" id="cd00041">
    <property type="entry name" value="CUB"/>
    <property type="match status" value="1"/>
</dbReference>
<dbReference type="Gene3D" id="2.120.10.80">
    <property type="entry name" value="Kelch-type beta propeller"/>
    <property type="match status" value="4"/>
</dbReference>
<evidence type="ECO:0000259" key="18">
    <source>
        <dbReference type="PROSITE" id="PS50027"/>
    </source>
</evidence>
<keyword evidence="2" id="KW-0880">Kelch repeat</keyword>
<dbReference type="Gene3D" id="2.10.25.10">
    <property type="entry name" value="Laminin"/>
    <property type="match status" value="7"/>
</dbReference>
<dbReference type="PROSITE" id="PS01248">
    <property type="entry name" value="EGF_LAM_1"/>
    <property type="match status" value="3"/>
</dbReference>
<feature type="signal peptide" evidence="15">
    <location>
        <begin position="1"/>
        <end position="23"/>
    </location>
</feature>
<dbReference type="PROSITE" id="PS00022">
    <property type="entry name" value="EGF_1"/>
    <property type="match status" value="3"/>
</dbReference>
<dbReference type="PANTHER" id="PTHR46376:SF2">
    <property type="entry name" value="DISTRACTED, ISOFORM B"/>
    <property type="match status" value="1"/>
</dbReference>
<sequence>MAVVYKWFGLVLFSLTCLTVSEARCGGRTVLTDLQGTISDGPSDYPVNTTCEWLINGSYPNVSITITFIEFGTECSIDYLFIYDGGSYLSPLIGAFSGNTLPETVVAHSGQMLINLYSDTNYTLKGFVANYTIENCTKSCSGKGICVDGFCQCDRLLRGKACDLDGCPSQCSTNQGHGQCNFTQGHCECNSGYIGESCSLPTHTDADSNKWFTVSSTSSVFSPRIAHSVIYFEKSDILLAFGGYSLNKVYADLLQFNFTTSLWSEVYPESPKPVGRFSHSASLYHDSMVLFGGELQDRSVTNELWLYNISVSKWTELAVNDSFKPPPVAEHTATLVDDVLYIFGGRTTSDHFSPAMYSYSLSSQTGWEKISYKSGNEDHLRMFGHSAVYYADMRSIIIFGGFVPKGARVSDRSNKLLAFHVDLQVWSELAAVTPDSKSVSPGRAFHSAVLVGDYMIIYGGNIHQMCYDNSLFFYHLKCQKWISSDIFKALSPSSSSTQLRGRFSHQVVPRNGSVLLVVGGFSGQPLGDVLGYKLPTAIIADKNSTGGQCGSYNNVEKSCKDDPDCGWCSTDSKCFSRTQSGSCGVSLKTGYCPGLCAVFKQCGTCLSFGSTACGWCVQDSSCYPTGSPTGACQTVNNNNIESLRGWWGDSGQFLTSFNQCQSSDHPPGITVVENQMYPLNSIPDNVMIALETEVWVLRPSTVQLIGYIYPYKYLSSPWRDYGMIFSISNFASGKVEVWLSTDDTEANQELVGSCKDPVGGGCLLKHLQRSSNQRLFPSQAEDKRYFIKVIINKTSPQDGGNSHFTLSWNRTSPGSSIRTHEILSAQFLQPYSSSNCSGHKSCLACMTNANCGWCVTACVSRNTGSCFDSSGNHLTLNQTECTVCSDYVDCSSCNQGSNCVWGAGKDLTLGCYQRGQKLTTVHEDCSSPCLSRKTCESCLSDRVGCTWCDKTQSCFVFGTYTSLYPYGQCSHWIDSYHGGQCSNCSQHTNCQSCLTGNRCGWCGNDDDPRIGRCFSGDFVAPYSGQCPNIFPTNGSTIWSYSECPDVNECKLGIAQCHENATCNNSHGSFQCICNRGFTGDGTTACNKTCFHDCGEHGFCDVDYKCKCHLGWLGENCSTDCGCNGHSDCSQGIGICDKCQENTQGDHCEFCIPGSYGNATTSLGCKSCHCNGHGDPKQNVCDMETGKCFCTDFTLGHNCSVCMPGLLGNPENGGICFHECKTRSILTNITQGYISTEEGSGVSVRSKASCLWVISSLSNASHGVIYGPSPPPVGNRGHISLTFKEIRINCLTDHVDVYDGLPPFSLGPSPLESFQSFRRLGSFCGWNATKLKPVTALLGNMVVVMTANLRTGALSQKFSAKFEVTKCPGLCGGNRKCVVTSDGERCVCLEGWTGANCNQLVCPKNCSVSQGQGNCNLTLGHCVCTSGFIGPDCSQTLTIGTGLWEKVLADLPRPNITVSHVARLGHSMVHGPGYLLVFAGYSTSYGLLDDILSFNITSNAWSVIEINQLPSNVPSARYLHSAVFHGDSMLVYGGQTKNGADQCLWQFNVTTLRWTKMTSQPPKVAGHTATLAEDEMVLIGGYDKGSGFNDKTYKYNVLTKQWSQVQTTGPYPKGLYGHTTVYYATKSVMLVFGGYRFRIDSVMPSDALYSLDLNSRKWSILQPSPFNEPRPKYFHSAAILDGVMIVYGGRSNTTDQLFSSELLLYNIKCNYWYLLPDNSLLGSKPEALVSAAAAKVADRIFIFGGFNGEAHGTLFRLTLPSDLCQALTSKEKCNAVNICSWCEVHNVTQEGNLTVATNQSACYSVTSPVPAVCHAEPNVTQVIFHDGTNCSAPSTRSCDTFYSCSTCLASYPHPNTKPSCLWCTHCPTGGKCIKSTETCHEAHPCVQTQQKQQQVDLCSFNSCEASSCTTCLDRGQCMWTTQLKWLHERQLGLSLSNYPYSWNCYTSQIDEKYLNVMRVTTSPRDCPQSCSVHTSCITCLASNGPFSVAHARLKKLSTFHDAFAERAKEFDPDDPSLPRSGGDGGWKECAWSETLGQCFSPSYLPIICLAGQCGRVIRGSTSECMGSCGAHQQCSYCLNSYNCGWCAEQGIAGIGQCFEGGIQGPLNNTCTANSVASNVTHVWASTLCPLENECENGRNNCDPITQLCVDTPEAYRCVCKQGYDDTAEPGTCVPVCSKGCDHGRCVRPEVCACNFGWTSVNCSVKCLCNEHGQCANETHLDVCHDCRNHTVGRSCEFCEPLYVGDATDNGSCVSCYNECNHRADVCMNVSQLEYGQTRNLSFEPAEVKKWLKQGPFKIEREEECLCKNNSNGFRCGSCVYGFFEHDDSCTSCLCNGHADTCDKREGTCKCGNNTEEDCPPTAADCYKRQCSKCKENFMGSPVNSQQCYRKINVMQEFVIGQQTGDDRNIQALPYGQSIFYGIYPRFTNVDIRLTVDVFTGEVDVYVTNENDVFTVEYNQTSGHHEVLIKPFAGKRKRRSVDDTSGQEDGVDTVTASDKRLNTFITYNERHQALIVRQVRKRLVLTFPHSQHFLKDDRFYMVFVGRSKPGTKGLVYFRQDLSQIDLFVFFSVFFSAFFLVVSVSVFGWKIKQYHTRRRVIEHREMQLESMRSRPFATYSLLHQKDKPQPSCWRIKRDAAGSKEIRFRDTKERPVLAPVSQEPAVDGRASVTTVVFQLPANECTELQLMFGSALTWVTNQQSIGFVNHHVSNGRKTSTRRTVTFTS</sequence>
<evidence type="ECO:0000313" key="19">
    <source>
        <dbReference type="EMBL" id="CAH3105168.1"/>
    </source>
</evidence>
<feature type="disulfide bond" evidence="13">
    <location>
        <begin position="1150"/>
        <end position="1164"/>
    </location>
</feature>
<keyword evidence="4 14" id="KW-0812">Transmembrane</keyword>
<dbReference type="InterPro" id="IPR056863">
    <property type="entry name" value="LMN_ATRN_NET-like_EGF"/>
</dbReference>
<dbReference type="SMART" id="SM00042">
    <property type="entry name" value="CUB"/>
    <property type="match status" value="1"/>
</dbReference>
<dbReference type="SUPFAM" id="SSF57196">
    <property type="entry name" value="EGF/Laminin"/>
    <property type="match status" value="3"/>
</dbReference>
<dbReference type="PROSITE" id="PS50027">
    <property type="entry name" value="EGF_LAM_2"/>
    <property type="match status" value="1"/>
</dbReference>
<dbReference type="InterPro" id="IPR000742">
    <property type="entry name" value="EGF"/>
</dbReference>
<feature type="domain" description="CUB" evidence="16">
    <location>
        <begin position="25"/>
        <end position="134"/>
    </location>
</feature>
<dbReference type="InterPro" id="IPR015915">
    <property type="entry name" value="Kelch-typ_b-propeller"/>
</dbReference>
<dbReference type="SUPFAM" id="SSF49854">
    <property type="entry name" value="Spermadhesin, CUB domain"/>
    <property type="match status" value="1"/>
</dbReference>
<dbReference type="SMART" id="SM00180">
    <property type="entry name" value="EGF_Lam"/>
    <property type="match status" value="3"/>
</dbReference>
<feature type="disulfide bond" evidence="12">
    <location>
        <begin position="1366"/>
        <end position="1376"/>
    </location>
</feature>
<feature type="disulfide bond" evidence="12">
    <location>
        <begin position="189"/>
        <end position="198"/>
    </location>
</feature>
<dbReference type="Pfam" id="PF00431">
    <property type="entry name" value="CUB"/>
    <property type="match status" value="1"/>
</dbReference>
<dbReference type="InterPro" id="IPR056737">
    <property type="entry name" value="Beta-prop_ATRN-MKLN-like"/>
</dbReference>
<evidence type="ECO:0000256" key="1">
    <source>
        <dbReference type="ARBA" id="ARBA00004167"/>
    </source>
</evidence>
<evidence type="ECO:0000256" key="15">
    <source>
        <dbReference type="SAM" id="SignalP"/>
    </source>
</evidence>
<evidence type="ECO:0000256" key="13">
    <source>
        <dbReference type="PROSITE-ProRule" id="PRU00460"/>
    </source>
</evidence>
<dbReference type="InterPro" id="IPR000859">
    <property type="entry name" value="CUB_dom"/>
</dbReference>
<evidence type="ECO:0000256" key="4">
    <source>
        <dbReference type="ARBA" id="ARBA00022692"/>
    </source>
</evidence>